<keyword evidence="1" id="KW-0614">Plasmid</keyword>
<dbReference type="InterPro" id="IPR051172">
    <property type="entry name" value="Chlamydia_OmcB"/>
</dbReference>
<organism evidence="1 2">
    <name type="scientific">Thermus brockianus</name>
    <dbReference type="NCBI Taxonomy" id="56956"/>
    <lineage>
        <taxon>Bacteria</taxon>
        <taxon>Thermotogati</taxon>
        <taxon>Deinococcota</taxon>
        <taxon>Deinococci</taxon>
        <taxon>Thermales</taxon>
        <taxon>Thermaceae</taxon>
        <taxon>Thermus</taxon>
    </lineage>
</organism>
<accession>A0ABM7XMD1</accession>
<dbReference type="EMBL" id="AP025594">
    <property type="protein sequence ID" value="BDG17509.1"/>
    <property type="molecule type" value="Genomic_DNA"/>
</dbReference>
<dbReference type="PANTHER" id="PTHR34819:SF3">
    <property type="entry name" value="CELL SURFACE PROTEIN"/>
    <property type="match status" value="1"/>
</dbReference>
<proteinExistence type="predicted"/>
<protein>
    <recommendedName>
        <fullName evidence="3">DUF11 domain-containing protein</fullName>
    </recommendedName>
</protein>
<keyword evidence="2" id="KW-1185">Reference proteome</keyword>
<evidence type="ECO:0008006" key="3">
    <source>
        <dbReference type="Google" id="ProtNLM"/>
    </source>
</evidence>
<dbReference type="Proteomes" id="UP000831120">
    <property type="component" value="Plasmid pTbrSNM4-1b"/>
</dbReference>
<evidence type="ECO:0000313" key="2">
    <source>
        <dbReference type="Proteomes" id="UP000831120"/>
    </source>
</evidence>
<sequence>MRTPWALLFLLSTALGQVVTPLQARFGPVNERGDIILVGNTLMCAASGSGCDVTAMNNPSANNNRSMTFINADPSAPNWGTGRGGSSAATLSLPTGAQVLWAGLYWGARADPGASGRNQIYLKPPGTTSYQTVTGQLLGTITDRGTSTARPYAAFANITSIVQARGSGTYWVGGILAQTGNDGLGFYAGWALVVVYSDPNATFKNLVVYDGLASVSLGNPVTLTPSGFLTPATGSVTARVGAVAFEGDGGITGDQLLLNGQALSDSQNPINNFFNSSISNLGTRFTQKTPDFVNQMAVDIDRLDATGRIPNGATSATLTFTSTGDDNASDTYFPAVLTFAVDIYFPDLKTTFTKTVTDLNGGQVLVGDILEYEVSFQNTGLDGATNVILTDPIPTGTQYVPGSLQVVQNAIGAPTGTFSDTPGDDIAEYDATNNRVVFRLGTGATATQGGLILPGQGARVRFRVQVLPSAANQNVVNTASVSYNGQTLGNQYRDTATAAASVTVVGFSLSGQVYHDREPNGLKGPAEDWADGATVYVKLFSGTGLVAFAQVDPGSGAFSFQGVAPGSYTLVLDTNNTGSDTTPTPPTGWLFINPAAGSLAVNVSSDIQGLLFGLFRGGVVEGRVFLDDGLGGGTANDALQNGGEKGVGGVEVRATDGSNTRTTLTDGNGYYRLYIPASWGTVTLSHPLRPATGWNDGSTAQKVASWQDATSALSSGGRVALGSALSLAGSSLTRNFGVVRDSRFYPDQSGQTSSPGTHTFAHTYVPGTLGTVTLSAGSAPRYAYQVRLDANCDGVFGPGEDWQPLPYTFGVGPAWPREADGSLKGCALEVRALVPAGEPAGAVDILLLRAGLTWGNNAAVVEPDGVTDTLQVTGGEVRLTKRVRNVTQNGPFGSAAQGRPGEHLEYCIAYQNLGTAPVSAFTLSDPVPFFTDPLTAVPDYNNRAIRWTHGTTTLHLTAQTGDDAGEIQGGLVRVVVGTVNPGEAGEVCYRVRIR</sequence>
<dbReference type="InterPro" id="IPR047589">
    <property type="entry name" value="DUF11_rpt"/>
</dbReference>
<dbReference type="PANTHER" id="PTHR34819">
    <property type="entry name" value="LARGE CYSTEINE-RICH PERIPLASMIC PROTEIN OMCB"/>
    <property type="match status" value="1"/>
</dbReference>
<reference evidence="1 2" key="1">
    <citation type="journal article" date="2022" name="Microbiol. Resour. Announc.">
        <title>Complete Genome Sequences of Thermus Strains Isolated from Senami Hot Spring in Japan.</title>
        <authorList>
            <person name="Miyazaki K."/>
        </authorList>
    </citation>
    <scope>NUCLEOTIDE SEQUENCE [LARGE SCALE GENOMIC DNA]</scope>
    <source>
        <strain evidence="1 2">SNM4-1</strain>
        <plasmid evidence="1 2">pTbrSNM4-1b</plasmid>
    </source>
</reference>
<dbReference type="InterPro" id="IPR013783">
    <property type="entry name" value="Ig-like_fold"/>
</dbReference>
<name>A0ABM7XMD1_THEBO</name>
<dbReference type="SUPFAM" id="SSF117074">
    <property type="entry name" value="Hypothetical protein PA1324"/>
    <property type="match status" value="1"/>
</dbReference>
<geneLocation type="plasmid" evidence="1 2">
    <name>pTbrSNM4-1b</name>
</geneLocation>
<dbReference type="Gene3D" id="2.60.40.10">
    <property type="entry name" value="Immunoglobulins"/>
    <property type="match status" value="2"/>
</dbReference>
<dbReference type="NCBIfam" id="TIGR01451">
    <property type="entry name" value="B_ant_repeat"/>
    <property type="match status" value="1"/>
</dbReference>
<dbReference type="Gene3D" id="2.60.40.740">
    <property type="match status" value="1"/>
</dbReference>
<evidence type="ECO:0000313" key="1">
    <source>
        <dbReference type="EMBL" id="BDG17509.1"/>
    </source>
</evidence>
<gene>
    <name evidence="1" type="ORF">TbrSNM41_22430</name>
</gene>